<dbReference type="EMBL" id="QAOQ01000001">
    <property type="protein sequence ID" value="PTR01262.1"/>
    <property type="molecule type" value="Genomic_DNA"/>
</dbReference>
<comment type="similarity">
    <text evidence="1">Belongs to the transferase hexapeptide repeat family.</text>
</comment>
<evidence type="ECO:0000256" key="2">
    <source>
        <dbReference type="ARBA" id="ARBA00022679"/>
    </source>
</evidence>
<reference evidence="3 4" key="1">
    <citation type="submission" date="2018-04" db="EMBL/GenBank/DDBJ databases">
        <title>Genomic Encyclopedia of Archaeal and Bacterial Type Strains, Phase II (KMG-II): from individual species to whole genera.</title>
        <authorList>
            <person name="Goeker M."/>
        </authorList>
    </citation>
    <scope>NUCLEOTIDE SEQUENCE [LARGE SCALE GENOMIC DNA]</scope>
    <source>
        <strain evidence="3 4">DSM 26809</strain>
    </source>
</reference>
<dbReference type="CDD" id="cd05825">
    <property type="entry name" value="LbH_wcaF_like"/>
    <property type="match status" value="1"/>
</dbReference>
<evidence type="ECO:0000313" key="3">
    <source>
        <dbReference type="EMBL" id="PTR01262.1"/>
    </source>
</evidence>
<organism evidence="3 4">
    <name type="scientific">Mucilaginibacter yixingensis</name>
    <dbReference type="NCBI Taxonomy" id="1295612"/>
    <lineage>
        <taxon>Bacteria</taxon>
        <taxon>Pseudomonadati</taxon>
        <taxon>Bacteroidota</taxon>
        <taxon>Sphingobacteriia</taxon>
        <taxon>Sphingobacteriales</taxon>
        <taxon>Sphingobacteriaceae</taxon>
        <taxon>Mucilaginibacter</taxon>
    </lineage>
</organism>
<dbReference type="NCBIfam" id="NF007797">
    <property type="entry name" value="PRK10502.1"/>
    <property type="match status" value="1"/>
</dbReference>
<name>A0A2T5JFQ3_9SPHI</name>
<sequence>MQQTNLSLYNNSPFHPGGNALKRAFWYVVNVAVFKSSLLPFSGLKRWLLRLFGAKVAGGVVIKPCVNIKYPWNLQIGANTWIGEGVWIDSLVKVSIGANVCLSQNALVLTGSHNYKKTTFDLITGPVTLADGVWIGAGAIINQGITAQTHAVLTAGSIANKNLDAYSIYQGNPAIKIRPRVMENN</sequence>
<dbReference type="Gene3D" id="2.160.10.10">
    <property type="entry name" value="Hexapeptide repeat proteins"/>
    <property type="match status" value="1"/>
</dbReference>
<dbReference type="GO" id="GO:0005829">
    <property type="term" value="C:cytosol"/>
    <property type="evidence" value="ECO:0007669"/>
    <property type="project" value="TreeGrafter"/>
</dbReference>
<evidence type="ECO:0000313" key="4">
    <source>
        <dbReference type="Proteomes" id="UP000244168"/>
    </source>
</evidence>
<dbReference type="OrthoDB" id="9814490at2"/>
<dbReference type="InterPro" id="IPR011004">
    <property type="entry name" value="Trimer_LpxA-like_sf"/>
</dbReference>
<dbReference type="PANTHER" id="PTHR23416:SF23">
    <property type="entry name" value="ACETYLTRANSFERASE C18B11.09C-RELATED"/>
    <property type="match status" value="1"/>
</dbReference>
<evidence type="ECO:0000256" key="1">
    <source>
        <dbReference type="ARBA" id="ARBA00007274"/>
    </source>
</evidence>
<dbReference type="PANTHER" id="PTHR23416">
    <property type="entry name" value="SIALIC ACID SYNTHASE-RELATED"/>
    <property type="match status" value="1"/>
</dbReference>
<comment type="caution">
    <text evidence="3">The sequence shown here is derived from an EMBL/GenBank/DDBJ whole genome shotgun (WGS) entry which is preliminary data.</text>
</comment>
<dbReference type="Proteomes" id="UP000244168">
    <property type="component" value="Unassembled WGS sequence"/>
</dbReference>
<keyword evidence="2 3" id="KW-0808">Transferase</keyword>
<proteinExistence type="inferred from homology"/>
<dbReference type="GO" id="GO:0008374">
    <property type="term" value="F:O-acyltransferase activity"/>
    <property type="evidence" value="ECO:0007669"/>
    <property type="project" value="TreeGrafter"/>
</dbReference>
<dbReference type="InterPro" id="IPR051159">
    <property type="entry name" value="Hexapeptide_acetyltransf"/>
</dbReference>
<dbReference type="SUPFAM" id="SSF51161">
    <property type="entry name" value="Trimeric LpxA-like enzymes"/>
    <property type="match status" value="1"/>
</dbReference>
<dbReference type="RefSeq" id="WP_107826666.1">
    <property type="nucleotide sequence ID" value="NZ_CP160205.1"/>
</dbReference>
<keyword evidence="4" id="KW-1185">Reference proteome</keyword>
<accession>A0A2T5JFQ3</accession>
<protein>
    <submittedName>
        <fullName evidence="3">Putative colanic acid biosynthesis acetyltransferase WcaF</fullName>
    </submittedName>
</protein>
<gene>
    <name evidence="3" type="ORF">C8P68_101496</name>
</gene>
<dbReference type="AlphaFoldDB" id="A0A2T5JFQ3"/>